<feature type="compositionally biased region" description="Low complexity" evidence="1">
    <location>
        <begin position="143"/>
        <end position="153"/>
    </location>
</feature>
<protein>
    <submittedName>
        <fullName evidence="2">Uncharacterized protein</fullName>
    </submittedName>
</protein>
<reference evidence="2" key="1">
    <citation type="journal article" date="2023" name="Mol. Phylogenet. Evol.">
        <title>Genome-scale phylogeny and comparative genomics of the fungal order Sordariales.</title>
        <authorList>
            <person name="Hensen N."/>
            <person name="Bonometti L."/>
            <person name="Westerberg I."/>
            <person name="Brannstrom I.O."/>
            <person name="Guillou S."/>
            <person name="Cros-Aarteil S."/>
            <person name="Calhoun S."/>
            <person name="Haridas S."/>
            <person name="Kuo A."/>
            <person name="Mondo S."/>
            <person name="Pangilinan J."/>
            <person name="Riley R."/>
            <person name="LaButti K."/>
            <person name="Andreopoulos B."/>
            <person name="Lipzen A."/>
            <person name="Chen C."/>
            <person name="Yan M."/>
            <person name="Daum C."/>
            <person name="Ng V."/>
            <person name="Clum A."/>
            <person name="Steindorff A."/>
            <person name="Ohm R.A."/>
            <person name="Martin F."/>
            <person name="Silar P."/>
            <person name="Natvig D.O."/>
            <person name="Lalanne C."/>
            <person name="Gautier V."/>
            <person name="Ament-Velasquez S.L."/>
            <person name="Kruys A."/>
            <person name="Hutchinson M.I."/>
            <person name="Powell A.J."/>
            <person name="Barry K."/>
            <person name="Miller A.N."/>
            <person name="Grigoriev I.V."/>
            <person name="Debuchy R."/>
            <person name="Gladieux P."/>
            <person name="Hiltunen Thoren M."/>
            <person name="Johannesson H."/>
        </authorList>
    </citation>
    <scope>NUCLEOTIDE SEQUENCE</scope>
    <source>
        <strain evidence="2">CBS 626.80</strain>
    </source>
</reference>
<proteinExistence type="predicted"/>
<dbReference type="Proteomes" id="UP001303222">
    <property type="component" value="Unassembled WGS sequence"/>
</dbReference>
<sequence>MKDHMREHTDRVRKTMFNAGTEAATKRLNDMLEEIRSAFEEHVDRVIAQVSDDYKSIVLDRNIFKALASAREIVRELLHNVDGRFKAVLEPPVEVAPSEPEDIVMRGMENRPPLGFAQVPVTPKPPRMFPFRRGSSMPPTPTTPASQTSTPGSQFSRGLGRLSLFSPASSTPSAAPPATPTPAAAPTTPIKMYELVFASQ</sequence>
<reference evidence="2" key="2">
    <citation type="submission" date="2023-06" db="EMBL/GenBank/DDBJ databases">
        <authorList>
            <consortium name="Lawrence Berkeley National Laboratory"/>
            <person name="Mondo S.J."/>
            <person name="Hensen N."/>
            <person name="Bonometti L."/>
            <person name="Westerberg I."/>
            <person name="Brannstrom I.O."/>
            <person name="Guillou S."/>
            <person name="Cros-Aarteil S."/>
            <person name="Calhoun S."/>
            <person name="Haridas S."/>
            <person name="Kuo A."/>
            <person name="Pangilinan J."/>
            <person name="Riley R."/>
            <person name="Labutti K."/>
            <person name="Andreopoulos B."/>
            <person name="Lipzen A."/>
            <person name="Chen C."/>
            <person name="Yanf M."/>
            <person name="Daum C."/>
            <person name="Ng V."/>
            <person name="Clum A."/>
            <person name="Steindorff A."/>
            <person name="Ohm R."/>
            <person name="Martin F."/>
            <person name="Silar P."/>
            <person name="Natvig D."/>
            <person name="Lalanne C."/>
            <person name="Gautier V."/>
            <person name="Ament-Velasquez S.L."/>
            <person name="Kruys A."/>
            <person name="Hutchinson M.I."/>
            <person name="Powell A.J."/>
            <person name="Barry K."/>
            <person name="Miller A.N."/>
            <person name="Grigoriev I.V."/>
            <person name="Debuchy R."/>
            <person name="Gladieux P."/>
            <person name="Thoren M.H."/>
            <person name="Johannesson H."/>
        </authorList>
    </citation>
    <scope>NUCLEOTIDE SEQUENCE</scope>
    <source>
        <strain evidence="2">CBS 626.80</strain>
    </source>
</reference>
<dbReference type="EMBL" id="MU859107">
    <property type="protein sequence ID" value="KAK3953310.1"/>
    <property type="molecule type" value="Genomic_DNA"/>
</dbReference>
<gene>
    <name evidence="2" type="ORF">QBC32DRAFT_339103</name>
</gene>
<evidence type="ECO:0000256" key="1">
    <source>
        <dbReference type="SAM" id="MobiDB-lite"/>
    </source>
</evidence>
<evidence type="ECO:0000313" key="3">
    <source>
        <dbReference type="Proteomes" id="UP001303222"/>
    </source>
</evidence>
<comment type="caution">
    <text evidence="2">The sequence shown here is derived from an EMBL/GenBank/DDBJ whole genome shotgun (WGS) entry which is preliminary data.</text>
</comment>
<name>A0AAN6NWP9_9PEZI</name>
<evidence type="ECO:0000313" key="2">
    <source>
        <dbReference type="EMBL" id="KAK3953310.1"/>
    </source>
</evidence>
<feature type="region of interest" description="Disordered" evidence="1">
    <location>
        <begin position="114"/>
        <end position="187"/>
    </location>
</feature>
<keyword evidence="3" id="KW-1185">Reference proteome</keyword>
<accession>A0AAN6NWP9</accession>
<organism evidence="2 3">
    <name type="scientific">Pseudoneurospora amorphoporcata</name>
    <dbReference type="NCBI Taxonomy" id="241081"/>
    <lineage>
        <taxon>Eukaryota</taxon>
        <taxon>Fungi</taxon>
        <taxon>Dikarya</taxon>
        <taxon>Ascomycota</taxon>
        <taxon>Pezizomycotina</taxon>
        <taxon>Sordariomycetes</taxon>
        <taxon>Sordariomycetidae</taxon>
        <taxon>Sordariales</taxon>
        <taxon>Sordariaceae</taxon>
        <taxon>Pseudoneurospora</taxon>
    </lineage>
</organism>
<dbReference type="AlphaFoldDB" id="A0AAN6NWP9"/>